<evidence type="ECO:0000313" key="3">
    <source>
        <dbReference type="Proteomes" id="UP001217089"/>
    </source>
</evidence>
<dbReference type="PANTHER" id="PTHR46609:SF7">
    <property type="match status" value="1"/>
</dbReference>
<sequence>MFCSNLSVCNQSFFFSNVPVYNQSLFFSNLPVCNQSLFYSNVHVCNQSLFYSNVPVYNQSLFFSNIPVSSRHKRFVTCTEHYVRICRVFIKGNSKSFGTKELHKGYKYFSEKYVTGITVHKLEKGCMIRAKCYRSQKKNESPHDVESGLCSCTIGKLGTCGHVTGLLYCLAHMKTSQMKAVPADIVKTSLPQTWHIPRGDKIAGSSADDTIVCGYNQNNPYRQPREDFPPLPVKNVMENEYSVVLDQQKCARFSSISITTEECHSIENLTRLQSLDPKWHAIRKDRITASVAGDIVKRKADNEPLVSRLKTNRRVITESMRHGLSHEAIAADAFSKLQDQNVNIYPCGIVVSPYAPWLAASPDRKVYSTTMVPPHGLLEIKCPMKTLAECTYLTRNENSYSLKKNHNYFHQITMQLAVTGLEWCYFFVWREDESHLEVIYFDENKLSSNLAVMQDLTKLENHLQDLQLHKYFENDSIWYGVKNNGYSIDVHKLEKGCMIRAKCYRSQKKNESPHDVESGLCSCTIGKLGTCGHVTGLLYCLAHMKTSQMKAVPADIVKTSLPQTWHIPRRDKIAGSSADDTIVCGYNQNNPYRQPREDFPPLPVKNVMENEYSVVLDQQKCARFSSISITTEECHSIENLTRLQSLDPKWHAIRKDRITASVAGDIVKRKADNEPLVSRLKTNRRVITESMRHGLSHEAIAADAFSKLQDQNVNIYPCGIVVSPYAPWLAASPDRKVYSTTMVPPHGLLEIKCPMKTLAECTYLTRNENSYSLKKNHNYFHQITMQLAVTGLEWCYFFVWREDESHLEVIYFDENNLAVMQDLTKLENHLQDLQLHKYFENDSIWYGVKNNGYSIDERT</sequence>
<dbReference type="SUPFAM" id="SSF52980">
    <property type="entry name" value="Restriction endonuclease-like"/>
    <property type="match status" value="2"/>
</dbReference>
<dbReference type="CDD" id="cd22343">
    <property type="entry name" value="PDDEXK_lambda_exonuclease-like"/>
    <property type="match status" value="2"/>
</dbReference>
<dbReference type="PANTHER" id="PTHR46609">
    <property type="entry name" value="EXONUCLEASE, PHAGE-TYPE/RECB, C-TERMINAL DOMAIN-CONTAINING PROTEIN"/>
    <property type="match status" value="1"/>
</dbReference>
<protein>
    <recommendedName>
        <fullName evidence="1">YqaJ viral recombinase domain-containing protein</fullName>
    </recommendedName>
</protein>
<evidence type="ECO:0000259" key="1">
    <source>
        <dbReference type="Pfam" id="PF09588"/>
    </source>
</evidence>
<dbReference type="InterPro" id="IPR011335">
    <property type="entry name" value="Restrct_endonuc-II-like"/>
</dbReference>
<feature type="domain" description="YqaJ viral recombinase" evidence="1">
    <location>
        <begin position="649"/>
        <end position="792"/>
    </location>
</feature>
<evidence type="ECO:0000313" key="2">
    <source>
        <dbReference type="EMBL" id="KAJ8306766.1"/>
    </source>
</evidence>
<reference evidence="2 3" key="1">
    <citation type="submission" date="2022-12" db="EMBL/GenBank/DDBJ databases">
        <title>Chromosome-level genome of Tegillarca granosa.</title>
        <authorList>
            <person name="Kim J."/>
        </authorList>
    </citation>
    <scope>NUCLEOTIDE SEQUENCE [LARGE SCALE GENOMIC DNA]</scope>
    <source>
        <strain evidence="2">Teg-2019</strain>
        <tissue evidence="2">Adductor muscle</tissue>
    </source>
</reference>
<accession>A0ABQ9EQX8</accession>
<keyword evidence="3" id="KW-1185">Reference proteome</keyword>
<dbReference type="InterPro" id="IPR019080">
    <property type="entry name" value="YqaJ_viral_recombinase"/>
</dbReference>
<dbReference type="EMBL" id="JARBDR010000806">
    <property type="protein sequence ID" value="KAJ8306766.1"/>
    <property type="molecule type" value="Genomic_DNA"/>
</dbReference>
<name>A0ABQ9EQX8_TEGGR</name>
<comment type="caution">
    <text evidence="2">The sequence shown here is derived from an EMBL/GenBank/DDBJ whole genome shotgun (WGS) entry which is preliminary data.</text>
</comment>
<dbReference type="Proteomes" id="UP001217089">
    <property type="component" value="Unassembled WGS sequence"/>
</dbReference>
<dbReference type="InterPro" id="IPR051703">
    <property type="entry name" value="NF-kappa-B_Signaling_Reg"/>
</dbReference>
<organism evidence="2 3">
    <name type="scientific">Tegillarca granosa</name>
    <name type="common">Malaysian cockle</name>
    <name type="synonym">Anadara granosa</name>
    <dbReference type="NCBI Taxonomy" id="220873"/>
    <lineage>
        <taxon>Eukaryota</taxon>
        <taxon>Metazoa</taxon>
        <taxon>Spiralia</taxon>
        <taxon>Lophotrochozoa</taxon>
        <taxon>Mollusca</taxon>
        <taxon>Bivalvia</taxon>
        <taxon>Autobranchia</taxon>
        <taxon>Pteriomorphia</taxon>
        <taxon>Arcoida</taxon>
        <taxon>Arcoidea</taxon>
        <taxon>Arcidae</taxon>
        <taxon>Tegillarca</taxon>
    </lineage>
</organism>
<dbReference type="InterPro" id="IPR011604">
    <property type="entry name" value="PDDEXK-like_dom_sf"/>
</dbReference>
<dbReference type="Gene3D" id="3.90.320.10">
    <property type="match status" value="2"/>
</dbReference>
<feature type="domain" description="YqaJ viral recombinase" evidence="1">
    <location>
        <begin position="278"/>
        <end position="421"/>
    </location>
</feature>
<dbReference type="Pfam" id="PF09588">
    <property type="entry name" value="YqaJ"/>
    <property type="match status" value="2"/>
</dbReference>
<proteinExistence type="predicted"/>
<gene>
    <name evidence="2" type="ORF">KUTeg_015685</name>
</gene>